<name>A0A2S7IL58_9BACT</name>
<gene>
    <name evidence="6" type="ORF">C5O19_01905</name>
</gene>
<proteinExistence type="inferred from homology"/>
<sequence>MASFTRLQVYQTLLENPIMPIFHHNDLEVAKKILTACYEGGIRICEFTNRGDYAHETYSELRKFGKKNFPDLVVGAGTIVDAASATLFIQLGADFVVAPVLHQDVAITCNRRKIAWMPGCFTLSEISKAEEWGAEIVKLFPGQASSPDFVKAIKGPMPWTDIVVTGGVEPTEASLKSWFDAGARGVGIGSQLFPKSLVEANEWQAIADKITEAVRVAKSLKA</sequence>
<dbReference type="PANTHER" id="PTHR30246:SF1">
    <property type="entry name" value="2-DEHYDRO-3-DEOXY-6-PHOSPHOGALACTONATE ALDOLASE-RELATED"/>
    <property type="match status" value="1"/>
</dbReference>
<evidence type="ECO:0000256" key="5">
    <source>
        <dbReference type="ARBA" id="ARBA00023277"/>
    </source>
</evidence>
<dbReference type="InterPro" id="IPR000887">
    <property type="entry name" value="Aldlse_KDPG_KHG"/>
</dbReference>
<dbReference type="RefSeq" id="WP_104709670.1">
    <property type="nucleotide sequence ID" value="NZ_PTRA01000001.1"/>
</dbReference>
<comment type="pathway">
    <text evidence="1">Carbohydrate acid metabolism.</text>
</comment>
<evidence type="ECO:0000256" key="1">
    <source>
        <dbReference type="ARBA" id="ARBA00004761"/>
    </source>
</evidence>
<dbReference type="GO" id="GO:0008700">
    <property type="term" value="F:(R,S)-4-hydroxy-2-oxoglutarate aldolase activity"/>
    <property type="evidence" value="ECO:0007669"/>
    <property type="project" value="UniProtKB-EC"/>
</dbReference>
<reference evidence="7" key="1">
    <citation type="submission" date="2018-02" db="EMBL/GenBank/DDBJ databases">
        <title>Genome sequencing of Solimonas sp. HR-BB.</title>
        <authorList>
            <person name="Lee Y."/>
            <person name="Jeon C.O."/>
        </authorList>
    </citation>
    <scope>NUCLEOTIDE SEQUENCE [LARGE SCALE GENOMIC DNA]</scope>
    <source>
        <strain evidence="7">HR-U</strain>
    </source>
</reference>
<dbReference type="EC" id="4.1.2.14" evidence="6"/>
<dbReference type="InterPro" id="IPR013785">
    <property type="entry name" value="Aldolase_TIM"/>
</dbReference>
<organism evidence="6 7">
    <name type="scientific">Siphonobacter curvatus</name>
    <dbReference type="NCBI Taxonomy" id="2094562"/>
    <lineage>
        <taxon>Bacteria</taxon>
        <taxon>Pseudomonadati</taxon>
        <taxon>Bacteroidota</taxon>
        <taxon>Cytophagia</taxon>
        <taxon>Cytophagales</taxon>
        <taxon>Cytophagaceae</taxon>
        <taxon>Siphonobacter</taxon>
    </lineage>
</organism>
<comment type="similarity">
    <text evidence="2">Belongs to the KHG/KDPG aldolase family.</text>
</comment>
<evidence type="ECO:0000313" key="6">
    <source>
        <dbReference type="EMBL" id="PQA58452.1"/>
    </source>
</evidence>
<dbReference type="EMBL" id="PTRA01000001">
    <property type="protein sequence ID" value="PQA58452.1"/>
    <property type="molecule type" value="Genomic_DNA"/>
</dbReference>
<dbReference type="PANTHER" id="PTHR30246">
    <property type="entry name" value="2-KETO-3-DEOXY-6-PHOSPHOGLUCONATE ALDOLASE"/>
    <property type="match status" value="1"/>
</dbReference>
<keyword evidence="4 6" id="KW-0456">Lyase</keyword>
<dbReference type="NCBIfam" id="NF005499">
    <property type="entry name" value="PRK07114.1"/>
    <property type="match status" value="1"/>
</dbReference>
<evidence type="ECO:0000256" key="4">
    <source>
        <dbReference type="ARBA" id="ARBA00023239"/>
    </source>
</evidence>
<comment type="caution">
    <text evidence="6">The sequence shown here is derived from an EMBL/GenBank/DDBJ whole genome shotgun (WGS) entry which is preliminary data.</text>
</comment>
<comment type="subunit">
    <text evidence="3">Homotrimer.</text>
</comment>
<dbReference type="OrthoDB" id="9802667at2"/>
<dbReference type="SUPFAM" id="SSF51569">
    <property type="entry name" value="Aldolase"/>
    <property type="match status" value="1"/>
</dbReference>
<evidence type="ECO:0000256" key="3">
    <source>
        <dbReference type="ARBA" id="ARBA00011233"/>
    </source>
</evidence>
<dbReference type="EC" id="4.1.3.16" evidence="6"/>
<dbReference type="CDD" id="cd00452">
    <property type="entry name" value="KDPG_aldolase"/>
    <property type="match status" value="1"/>
</dbReference>
<protein>
    <submittedName>
        <fullName evidence="6">Bifunctional 4-hydroxy-2-oxoglutarate aldolase/2-dehydro-3-deoxy-phosphogluconate aldolase</fullName>
        <ecNumber evidence="6">4.1.2.14</ecNumber>
        <ecNumber evidence="6">4.1.3.16</ecNumber>
    </submittedName>
</protein>
<evidence type="ECO:0000256" key="2">
    <source>
        <dbReference type="ARBA" id="ARBA00006906"/>
    </source>
</evidence>
<dbReference type="Pfam" id="PF01081">
    <property type="entry name" value="Aldolase"/>
    <property type="match status" value="1"/>
</dbReference>
<dbReference type="GO" id="GO:0008675">
    <property type="term" value="F:2-dehydro-3-deoxy-phosphogluconate aldolase activity"/>
    <property type="evidence" value="ECO:0007669"/>
    <property type="project" value="UniProtKB-EC"/>
</dbReference>
<keyword evidence="7" id="KW-1185">Reference proteome</keyword>
<keyword evidence="5" id="KW-0119">Carbohydrate metabolism</keyword>
<evidence type="ECO:0000313" key="7">
    <source>
        <dbReference type="Proteomes" id="UP000239590"/>
    </source>
</evidence>
<dbReference type="Proteomes" id="UP000239590">
    <property type="component" value="Unassembled WGS sequence"/>
</dbReference>
<dbReference type="AlphaFoldDB" id="A0A2S7IL58"/>
<dbReference type="Gene3D" id="3.20.20.70">
    <property type="entry name" value="Aldolase class I"/>
    <property type="match status" value="1"/>
</dbReference>
<accession>A0A2S7IL58</accession>